<dbReference type="OrthoDB" id="14949at2"/>
<dbReference type="Pfam" id="PF00717">
    <property type="entry name" value="Peptidase_S24"/>
    <property type="match status" value="1"/>
</dbReference>
<gene>
    <name evidence="3" type="ORF">Q428_07485</name>
</gene>
<dbReference type="STRING" id="1403537.Q428_07485"/>
<dbReference type="InterPro" id="IPR036286">
    <property type="entry name" value="LexA/Signal_pep-like_sf"/>
</dbReference>
<dbReference type="Gene3D" id="1.10.260.40">
    <property type="entry name" value="lambda repressor-like DNA-binding domains"/>
    <property type="match status" value="1"/>
</dbReference>
<organism evidence="3 4">
    <name type="scientific">Fervidicella metallireducens AeB</name>
    <dbReference type="NCBI Taxonomy" id="1403537"/>
    <lineage>
        <taxon>Bacteria</taxon>
        <taxon>Bacillati</taxon>
        <taxon>Bacillota</taxon>
        <taxon>Clostridia</taxon>
        <taxon>Eubacteriales</taxon>
        <taxon>Clostridiaceae</taxon>
        <taxon>Fervidicella</taxon>
    </lineage>
</organism>
<dbReference type="RefSeq" id="WP_035379556.1">
    <property type="nucleotide sequence ID" value="NZ_AZQP01000019.1"/>
</dbReference>
<dbReference type="SMART" id="SM00530">
    <property type="entry name" value="HTH_XRE"/>
    <property type="match status" value="1"/>
</dbReference>
<accession>A0A017RV89</accession>
<dbReference type="Proteomes" id="UP000019681">
    <property type="component" value="Unassembled WGS sequence"/>
</dbReference>
<evidence type="ECO:0000313" key="4">
    <source>
        <dbReference type="Proteomes" id="UP000019681"/>
    </source>
</evidence>
<evidence type="ECO:0000256" key="1">
    <source>
        <dbReference type="ARBA" id="ARBA00023125"/>
    </source>
</evidence>
<dbReference type="InterPro" id="IPR001387">
    <property type="entry name" value="Cro/C1-type_HTH"/>
</dbReference>
<dbReference type="PANTHER" id="PTHR46558:SF3">
    <property type="entry name" value="TRANSCRIPTIONAL REGULATOR"/>
    <property type="match status" value="1"/>
</dbReference>
<dbReference type="InterPro" id="IPR010982">
    <property type="entry name" value="Lambda_DNA-bd_dom_sf"/>
</dbReference>
<keyword evidence="4" id="KW-1185">Reference proteome</keyword>
<dbReference type="PANTHER" id="PTHR46558">
    <property type="entry name" value="TRACRIPTIONAL REGULATORY PROTEIN-RELATED-RELATED"/>
    <property type="match status" value="1"/>
</dbReference>
<feature type="domain" description="HTH cro/C1-type" evidence="2">
    <location>
        <begin position="8"/>
        <end position="63"/>
    </location>
</feature>
<dbReference type="InterPro" id="IPR039418">
    <property type="entry name" value="LexA-like"/>
</dbReference>
<dbReference type="CDD" id="cd00093">
    <property type="entry name" value="HTH_XRE"/>
    <property type="match status" value="1"/>
</dbReference>
<reference evidence="3 4" key="1">
    <citation type="journal article" date="2014" name="Genome Announc.">
        <title>Draft Genome Sequence of Fervidicella metallireducens Strain AeBT, an Iron-Reducing Thermoanaerobe from the Great Artesian Basin.</title>
        <authorList>
            <person name="Patel B.K."/>
        </authorList>
    </citation>
    <scope>NUCLEOTIDE SEQUENCE [LARGE SCALE GENOMIC DNA]</scope>
    <source>
        <strain evidence="3 4">AeB</strain>
    </source>
</reference>
<evidence type="ECO:0000259" key="2">
    <source>
        <dbReference type="PROSITE" id="PS50943"/>
    </source>
</evidence>
<keyword evidence="1" id="KW-0238">DNA-binding</keyword>
<evidence type="ECO:0000313" key="3">
    <source>
        <dbReference type="EMBL" id="EYE88511.1"/>
    </source>
</evidence>
<dbReference type="Pfam" id="PF01381">
    <property type="entry name" value="HTH_3"/>
    <property type="match status" value="1"/>
</dbReference>
<dbReference type="Gene3D" id="2.10.109.10">
    <property type="entry name" value="Umud Fragment, subunit A"/>
    <property type="match status" value="1"/>
</dbReference>
<dbReference type="CDD" id="cd06529">
    <property type="entry name" value="S24_LexA-like"/>
    <property type="match status" value="1"/>
</dbReference>
<dbReference type="EMBL" id="AZQP01000019">
    <property type="protein sequence ID" value="EYE88511.1"/>
    <property type="molecule type" value="Genomic_DNA"/>
</dbReference>
<dbReference type="AlphaFoldDB" id="A0A017RV89"/>
<comment type="caution">
    <text evidence="3">The sequence shown here is derived from an EMBL/GenBank/DDBJ whole genome shotgun (WGS) entry which is preliminary data.</text>
</comment>
<dbReference type="SUPFAM" id="SSF51306">
    <property type="entry name" value="LexA/Signal peptidase"/>
    <property type="match status" value="1"/>
</dbReference>
<proteinExistence type="predicted"/>
<name>A0A017RV89_9CLOT</name>
<dbReference type="InterPro" id="IPR015927">
    <property type="entry name" value="Peptidase_S24_S26A/B/C"/>
</dbReference>
<dbReference type="PROSITE" id="PS50943">
    <property type="entry name" value="HTH_CROC1"/>
    <property type="match status" value="1"/>
</dbReference>
<sequence length="219" mass="25451">MSRVGKKIQETRIANGLTAKQFAKKLAVAESFINEVESGRRIANESFIKKVEKTFNINIDDDVFEEIDKPIENIKETENMQNKAVNKQWEDAFSHILKKIPVCDISMREIYGYKYLPVIDKKVEGYNSEKLLYVKVPDDSMRGFRIQKEDSVMVFQNPEIVNNSISIIEINEKRVIRQIKRLDANKVLLISHYNDIKTETKDVKEVNIIGRCVKLEIEL</sequence>
<protein>
    <recommendedName>
        <fullName evidence="2">HTH cro/C1-type domain-containing protein</fullName>
    </recommendedName>
</protein>
<dbReference type="SUPFAM" id="SSF47413">
    <property type="entry name" value="lambda repressor-like DNA-binding domains"/>
    <property type="match status" value="1"/>
</dbReference>
<dbReference type="GO" id="GO:0003677">
    <property type="term" value="F:DNA binding"/>
    <property type="evidence" value="ECO:0007669"/>
    <property type="project" value="UniProtKB-KW"/>
</dbReference>